<keyword evidence="2" id="KW-1185">Reference proteome</keyword>
<dbReference type="RefSeq" id="WP_193955245.1">
    <property type="nucleotide sequence ID" value="NZ_JADEYS010000029.1"/>
</dbReference>
<dbReference type="EMBL" id="JADEYS010000029">
    <property type="protein sequence ID" value="MBE9399550.1"/>
    <property type="molecule type" value="Genomic_DNA"/>
</dbReference>
<comment type="caution">
    <text evidence="1">The sequence shown here is derived from an EMBL/GenBank/DDBJ whole genome shotgun (WGS) entry which is preliminary data.</text>
</comment>
<dbReference type="AlphaFoldDB" id="A0A8J7FDM7"/>
<organism evidence="1 2">
    <name type="scientific">Pontibacterium sinense</name>
    <dbReference type="NCBI Taxonomy" id="2781979"/>
    <lineage>
        <taxon>Bacteria</taxon>
        <taxon>Pseudomonadati</taxon>
        <taxon>Pseudomonadota</taxon>
        <taxon>Gammaproteobacteria</taxon>
        <taxon>Oceanospirillales</taxon>
        <taxon>Oceanospirillaceae</taxon>
        <taxon>Pontibacterium</taxon>
    </lineage>
</organism>
<protein>
    <submittedName>
        <fullName evidence="1">Uncharacterized protein</fullName>
    </submittedName>
</protein>
<name>A0A8J7FDM7_9GAMM</name>
<evidence type="ECO:0000313" key="1">
    <source>
        <dbReference type="EMBL" id="MBE9399550.1"/>
    </source>
</evidence>
<accession>A0A8J7FDM7</accession>
<reference evidence="1" key="1">
    <citation type="submission" date="2020-10" db="EMBL/GenBank/DDBJ databases">
        <title>Bacterium isolated from coastal waters sediment.</title>
        <authorList>
            <person name="Chen R.-J."/>
            <person name="Lu D.-C."/>
            <person name="Zhu K.-L."/>
            <person name="Du Z.-J."/>
        </authorList>
    </citation>
    <scope>NUCLEOTIDE SEQUENCE</scope>
    <source>
        <strain evidence="1">N1Y112</strain>
    </source>
</reference>
<evidence type="ECO:0000313" key="2">
    <source>
        <dbReference type="Proteomes" id="UP000640333"/>
    </source>
</evidence>
<sequence>MATKTHVQIELQAETLELFDRYHKYTGTTPELYITELVEKTLPTVSAMVDAMDEASESPEGADVMEIFGRKMAEAALQQKQEAKEAPLTV</sequence>
<gene>
    <name evidence="1" type="ORF">IOQ59_19995</name>
</gene>
<proteinExistence type="predicted"/>
<dbReference type="Proteomes" id="UP000640333">
    <property type="component" value="Unassembled WGS sequence"/>
</dbReference>